<dbReference type="GO" id="GO:0016020">
    <property type="term" value="C:membrane"/>
    <property type="evidence" value="ECO:0007669"/>
    <property type="project" value="InterPro"/>
</dbReference>
<sequence length="138" mass="14221">MAGILIIAHAPLASALRECVSHIYGGCPSRIGAIDVVPDQDTAALVESARERVAQLQEENGVLVLTDLFGATPSNVAAQLVAPRVRVVAGVNLSMLIKAVCYRSVPLETLTEKVLSGGSKGILEVGAGAPATTHTTSH</sequence>
<keyword evidence="2" id="KW-0813">Transport</keyword>
<dbReference type="EMBL" id="CABPSC010000001">
    <property type="protein sequence ID" value="VVD66030.1"/>
    <property type="molecule type" value="Genomic_DNA"/>
</dbReference>
<keyword evidence="5" id="KW-0808">Transferase</keyword>
<evidence type="ECO:0000256" key="3">
    <source>
        <dbReference type="ARBA" id="ARBA00022490"/>
    </source>
</evidence>
<dbReference type="Gene3D" id="3.40.50.510">
    <property type="entry name" value="Phosphotransferase system, mannose-type IIA component"/>
    <property type="match status" value="1"/>
</dbReference>
<dbReference type="CDD" id="cd00006">
    <property type="entry name" value="PTS_IIA_man"/>
    <property type="match status" value="1"/>
</dbReference>
<dbReference type="InterPro" id="IPR033887">
    <property type="entry name" value="PTS_IIA_man"/>
</dbReference>
<keyword evidence="4 9" id="KW-0762">Sugar transport</keyword>
<proteinExistence type="predicted"/>
<evidence type="ECO:0000256" key="7">
    <source>
        <dbReference type="ARBA" id="ARBA00022777"/>
    </source>
</evidence>
<dbReference type="GO" id="GO:0009401">
    <property type="term" value="P:phosphoenolpyruvate-dependent sugar phosphotransferase system"/>
    <property type="evidence" value="ECO:0007669"/>
    <property type="project" value="UniProtKB-KW"/>
</dbReference>
<name>A0A5E4RRH5_9BURK</name>
<dbReference type="InterPro" id="IPR036662">
    <property type="entry name" value="PTS_EIIA_man-typ_sf"/>
</dbReference>
<evidence type="ECO:0000256" key="4">
    <source>
        <dbReference type="ARBA" id="ARBA00022597"/>
    </source>
</evidence>
<evidence type="ECO:0000256" key="2">
    <source>
        <dbReference type="ARBA" id="ARBA00022448"/>
    </source>
</evidence>
<feature type="domain" description="PTS EIIA type-4" evidence="8">
    <location>
        <begin position="1"/>
        <end position="122"/>
    </location>
</feature>
<dbReference type="PANTHER" id="PTHR33799">
    <property type="entry name" value="PTS PERMEASE-RELATED-RELATED"/>
    <property type="match status" value="1"/>
</dbReference>
<dbReference type="SUPFAM" id="SSF53062">
    <property type="entry name" value="PTS system fructose IIA component-like"/>
    <property type="match status" value="1"/>
</dbReference>
<keyword evidence="3" id="KW-0963">Cytoplasm</keyword>
<dbReference type="Proteomes" id="UP000367825">
    <property type="component" value="Unassembled WGS sequence"/>
</dbReference>
<dbReference type="GO" id="GO:0005737">
    <property type="term" value="C:cytoplasm"/>
    <property type="evidence" value="ECO:0007669"/>
    <property type="project" value="UniProtKB-SubCell"/>
</dbReference>
<accession>A0A5E4RRH5</accession>
<gene>
    <name evidence="9" type="ORF">PNO31109_00349</name>
</gene>
<keyword evidence="7" id="KW-0418">Kinase</keyword>
<dbReference type="OrthoDB" id="8795346at2"/>
<reference evidence="9 10" key="1">
    <citation type="submission" date="2019-08" db="EMBL/GenBank/DDBJ databases">
        <authorList>
            <person name="Peeters C."/>
        </authorList>
    </citation>
    <scope>NUCLEOTIDE SEQUENCE [LARGE SCALE GENOMIC DNA]</scope>
    <source>
        <strain evidence="9 10">LMG 31109</strain>
    </source>
</reference>
<protein>
    <submittedName>
        <fullName evidence="9">PTS sugar transporter subunit IIB</fullName>
    </submittedName>
</protein>
<dbReference type="PROSITE" id="PS51096">
    <property type="entry name" value="PTS_EIIA_TYPE_4"/>
    <property type="match status" value="1"/>
</dbReference>
<comment type="subcellular location">
    <subcellularLocation>
        <location evidence="1">Cytoplasm</location>
    </subcellularLocation>
</comment>
<dbReference type="InterPro" id="IPR004701">
    <property type="entry name" value="PTS_EIIA_man-typ"/>
</dbReference>
<dbReference type="Pfam" id="PF03610">
    <property type="entry name" value="EIIA-man"/>
    <property type="match status" value="1"/>
</dbReference>
<keyword evidence="10" id="KW-1185">Reference proteome</keyword>
<dbReference type="AlphaFoldDB" id="A0A5E4RRH5"/>
<dbReference type="GO" id="GO:0016301">
    <property type="term" value="F:kinase activity"/>
    <property type="evidence" value="ECO:0007669"/>
    <property type="project" value="UniProtKB-KW"/>
</dbReference>
<dbReference type="InterPro" id="IPR051471">
    <property type="entry name" value="Bacterial_PTS_sugar_comp"/>
</dbReference>
<evidence type="ECO:0000256" key="1">
    <source>
        <dbReference type="ARBA" id="ARBA00004496"/>
    </source>
</evidence>
<organism evidence="9 10">
    <name type="scientific">Pandoraea nosoerga</name>
    <dbReference type="NCBI Taxonomy" id="2508296"/>
    <lineage>
        <taxon>Bacteria</taxon>
        <taxon>Pseudomonadati</taxon>
        <taxon>Pseudomonadota</taxon>
        <taxon>Betaproteobacteria</taxon>
        <taxon>Burkholderiales</taxon>
        <taxon>Burkholderiaceae</taxon>
        <taxon>Pandoraea</taxon>
    </lineage>
</organism>
<evidence type="ECO:0000313" key="9">
    <source>
        <dbReference type="EMBL" id="VVD66030.1"/>
    </source>
</evidence>
<evidence type="ECO:0000256" key="5">
    <source>
        <dbReference type="ARBA" id="ARBA00022679"/>
    </source>
</evidence>
<evidence type="ECO:0000259" key="8">
    <source>
        <dbReference type="PROSITE" id="PS51096"/>
    </source>
</evidence>
<evidence type="ECO:0000256" key="6">
    <source>
        <dbReference type="ARBA" id="ARBA00022683"/>
    </source>
</evidence>
<keyword evidence="6" id="KW-0598">Phosphotransferase system</keyword>
<evidence type="ECO:0000313" key="10">
    <source>
        <dbReference type="Proteomes" id="UP000367825"/>
    </source>
</evidence>
<dbReference type="RefSeq" id="WP_150553902.1">
    <property type="nucleotide sequence ID" value="NZ_CABPSC010000001.1"/>
</dbReference>
<dbReference type="PANTHER" id="PTHR33799:SF1">
    <property type="entry name" value="PTS SYSTEM MANNOSE-SPECIFIC EIIAB COMPONENT-RELATED"/>
    <property type="match status" value="1"/>
</dbReference>